<dbReference type="InterPro" id="IPR009223">
    <property type="entry name" value="APC_rpt"/>
</dbReference>
<feature type="compositionally biased region" description="Polar residues" evidence="3">
    <location>
        <begin position="282"/>
        <end position="291"/>
    </location>
</feature>
<dbReference type="Gene3D" id="1.25.10.10">
    <property type="entry name" value="Leucine-rich Repeat Variant"/>
    <property type="match status" value="1"/>
</dbReference>
<dbReference type="GO" id="GO:0007026">
    <property type="term" value="P:negative regulation of microtubule depolymerization"/>
    <property type="evidence" value="ECO:0007669"/>
    <property type="project" value="TreeGrafter"/>
</dbReference>
<proteinExistence type="inferred from homology"/>
<organism evidence="4 5">
    <name type="scientific">Scleropages formosus</name>
    <name type="common">Asian bonytongue</name>
    <name type="synonym">Osteoglossum formosum</name>
    <dbReference type="NCBI Taxonomy" id="113540"/>
    <lineage>
        <taxon>Eukaryota</taxon>
        <taxon>Metazoa</taxon>
        <taxon>Chordata</taxon>
        <taxon>Craniata</taxon>
        <taxon>Vertebrata</taxon>
        <taxon>Euteleostomi</taxon>
        <taxon>Actinopterygii</taxon>
        <taxon>Neopterygii</taxon>
        <taxon>Teleostei</taxon>
        <taxon>Osteoglossocephala</taxon>
        <taxon>Osteoglossomorpha</taxon>
        <taxon>Osteoglossiformes</taxon>
        <taxon>Osteoglossidae</taxon>
        <taxon>Scleropages</taxon>
    </lineage>
</organism>
<evidence type="ECO:0000256" key="3">
    <source>
        <dbReference type="SAM" id="MobiDB-lite"/>
    </source>
</evidence>
<dbReference type="EMBL" id="JARO02001117">
    <property type="protein sequence ID" value="KPP76427.1"/>
    <property type="molecule type" value="Genomic_DNA"/>
</dbReference>
<dbReference type="InterPro" id="IPR026818">
    <property type="entry name" value="Apc_fam"/>
</dbReference>
<protein>
    <recommendedName>
        <fullName evidence="6">Adenomatous polyposis coli protein-like</fullName>
    </recommendedName>
</protein>
<feature type="compositionally biased region" description="Low complexity" evidence="3">
    <location>
        <begin position="350"/>
        <end position="359"/>
    </location>
</feature>
<comment type="similarity">
    <text evidence="1">Belongs to the adenomatous polyposis coli (APC) family.</text>
</comment>
<dbReference type="InterPro" id="IPR011989">
    <property type="entry name" value="ARM-like"/>
</dbReference>
<dbReference type="AlphaFoldDB" id="A0A0P7VRS4"/>
<dbReference type="GO" id="GO:0045295">
    <property type="term" value="F:gamma-catenin binding"/>
    <property type="evidence" value="ECO:0007669"/>
    <property type="project" value="TreeGrafter"/>
</dbReference>
<comment type="caution">
    <text evidence="4">The sequence shown here is derived from an EMBL/GenBank/DDBJ whole genome shotgun (WGS) entry which is preliminary data.</text>
</comment>
<feature type="compositionally biased region" description="Polar residues" evidence="3">
    <location>
        <begin position="251"/>
        <end position="267"/>
    </location>
</feature>
<gene>
    <name evidence="4" type="ORF">Z043_104230</name>
</gene>
<dbReference type="GO" id="GO:0008017">
    <property type="term" value="F:microtubule binding"/>
    <property type="evidence" value="ECO:0007669"/>
    <property type="project" value="TreeGrafter"/>
</dbReference>
<reference evidence="4 5" key="1">
    <citation type="submission" date="2015-08" db="EMBL/GenBank/DDBJ databases">
        <title>The genome of the Asian arowana (Scleropages formosus).</title>
        <authorList>
            <person name="Tan M.H."/>
            <person name="Gan H.M."/>
            <person name="Croft L.J."/>
            <person name="Austin C.M."/>
        </authorList>
    </citation>
    <scope>NUCLEOTIDE SEQUENCE [LARGE SCALE GENOMIC DNA]</scope>
    <source>
        <strain evidence="4">Aro1</strain>
    </source>
</reference>
<dbReference type="GO" id="GO:0016055">
    <property type="term" value="P:Wnt signaling pathway"/>
    <property type="evidence" value="ECO:0007669"/>
    <property type="project" value="UniProtKB-KW"/>
</dbReference>
<dbReference type="GO" id="GO:0007399">
    <property type="term" value="P:nervous system development"/>
    <property type="evidence" value="ECO:0007669"/>
    <property type="project" value="TreeGrafter"/>
</dbReference>
<dbReference type="GO" id="GO:0016477">
    <property type="term" value="P:cell migration"/>
    <property type="evidence" value="ECO:0007669"/>
    <property type="project" value="TreeGrafter"/>
</dbReference>
<dbReference type="SUPFAM" id="SSF48371">
    <property type="entry name" value="ARM repeat"/>
    <property type="match status" value="1"/>
</dbReference>
<dbReference type="PANTHER" id="PTHR12607">
    <property type="entry name" value="ADENOMATOUS POLYPOSIS COLI PROTEIN FAMILY"/>
    <property type="match status" value="1"/>
</dbReference>
<dbReference type="GO" id="GO:0016342">
    <property type="term" value="C:catenin complex"/>
    <property type="evidence" value="ECO:0007669"/>
    <property type="project" value="TreeGrafter"/>
</dbReference>
<dbReference type="Pfam" id="PF05923">
    <property type="entry name" value="APC_r"/>
    <property type="match status" value="1"/>
</dbReference>
<dbReference type="Proteomes" id="UP000034805">
    <property type="component" value="Unassembled WGS sequence"/>
</dbReference>
<dbReference type="GO" id="GO:0007389">
    <property type="term" value="P:pattern specification process"/>
    <property type="evidence" value="ECO:0007669"/>
    <property type="project" value="TreeGrafter"/>
</dbReference>
<dbReference type="PANTHER" id="PTHR12607:SF11">
    <property type="entry name" value="ADENOMATOUS POLYPOSIS COLI PROTEIN"/>
    <property type="match status" value="1"/>
</dbReference>
<dbReference type="Pfam" id="PF05924">
    <property type="entry name" value="SAMP"/>
    <property type="match status" value="2"/>
</dbReference>
<accession>A0A0P7VRS4</accession>
<sequence>MALTNLTFGDVANKESTLKSVLSALWNLSAHCTENKADICSVNGALAFLVSTLTYRSQTNTLAIIESGGGILRNVSSLIATNEDHSLSALSLDEPYIQKDVELQIMPPVHEDDHGNEGDPEKDESVEARSPDKAKIPCQPEKDILDDSDDDDIEILEACINSAMPTKSSRKPKKQSLTPASRIPPPVARKPSQLPVYKLLPSQNRGQQQKHVSFTHGEDMPKIYCVEGTPINFSTATSLSDLTIDSPPNELASNENSVHTVEPSCTQREVVLKGKTTEVKSPGQSPSTSKSVVDENNEGDDILAECISSAMPKDQEEMKEKTSNKGPRILKPGEKSTLESKKKEEEAKGLKGAKASSGSHDLPWKDNDSYSRGEKQLTQYQSSY</sequence>
<feature type="region of interest" description="Disordered" evidence="3">
    <location>
        <begin position="108"/>
        <end position="148"/>
    </location>
</feature>
<evidence type="ECO:0000313" key="4">
    <source>
        <dbReference type="EMBL" id="KPP76427.1"/>
    </source>
</evidence>
<evidence type="ECO:0008006" key="6">
    <source>
        <dbReference type="Google" id="ProtNLM"/>
    </source>
</evidence>
<dbReference type="GO" id="GO:0001708">
    <property type="term" value="P:cell fate specification"/>
    <property type="evidence" value="ECO:0007669"/>
    <property type="project" value="TreeGrafter"/>
</dbReference>
<feature type="compositionally biased region" description="Basic and acidic residues" evidence="3">
    <location>
        <begin position="313"/>
        <end position="323"/>
    </location>
</feature>
<evidence type="ECO:0000313" key="5">
    <source>
        <dbReference type="Proteomes" id="UP000034805"/>
    </source>
</evidence>
<dbReference type="GO" id="GO:0008013">
    <property type="term" value="F:beta-catenin binding"/>
    <property type="evidence" value="ECO:0007669"/>
    <property type="project" value="InterPro"/>
</dbReference>
<keyword evidence="2" id="KW-0879">Wnt signaling pathway</keyword>
<dbReference type="GO" id="GO:0005881">
    <property type="term" value="C:cytoplasmic microtubule"/>
    <property type="evidence" value="ECO:0007669"/>
    <property type="project" value="TreeGrafter"/>
</dbReference>
<feature type="compositionally biased region" description="Basic and acidic residues" evidence="3">
    <location>
        <begin position="362"/>
        <end position="375"/>
    </location>
</feature>
<evidence type="ECO:0000256" key="2">
    <source>
        <dbReference type="ARBA" id="ARBA00022687"/>
    </source>
</evidence>
<dbReference type="InterPro" id="IPR009224">
    <property type="entry name" value="SAMP"/>
</dbReference>
<feature type="compositionally biased region" description="Basic and acidic residues" evidence="3">
    <location>
        <begin position="331"/>
        <end position="349"/>
    </location>
</feature>
<feature type="region of interest" description="Disordered" evidence="3">
    <location>
        <begin position="240"/>
        <end position="384"/>
    </location>
</feature>
<feature type="region of interest" description="Disordered" evidence="3">
    <location>
        <begin position="160"/>
        <end position="192"/>
    </location>
</feature>
<dbReference type="InterPro" id="IPR016024">
    <property type="entry name" value="ARM-type_fold"/>
</dbReference>
<dbReference type="GO" id="GO:0090090">
    <property type="term" value="P:negative regulation of canonical Wnt signaling pathway"/>
    <property type="evidence" value="ECO:0007669"/>
    <property type="project" value="TreeGrafter"/>
</dbReference>
<feature type="compositionally biased region" description="Basic and acidic residues" evidence="3">
    <location>
        <begin position="109"/>
        <end position="145"/>
    </location>
</feature>
<dbReference type="GO" id="GO:0030877">
    <property type="term" value="C:beta-catenin destruction complex"/>
    <property type="evidence" value="ECO:0007669"/>
    <property type="project" value="TreeGrafter"/>
</dbReference>
<name>A0A0P7VRS4_SCLFO</name>
<evidence type="ECO:0000256" key="1">
    <source>
        <dbReference type="ARBA" id="ARBA00009051"/>
    </source>
</evidence>